<proteinExistence type="predicted"/>
<name>A0A0Q3X0H1_9BACI</name>
<accession>A0A0Q3X0H1</accession>
<gene>
    <name evidence="1" type="ORF">AN964_18230</name>
</gene>
<keyword evidence="2" id="KW-1185">Reference proteome</keyword>
<protein>
    <recommendedName>
        <fullName evidence="3">DUF4279 domain-containing protein</fullName>
    </recommendedName>
</protein>
<dbReference type="InterPro" id="IPR025459">
    <property type="entry name" value="DUF4279"/>
</dbReference>
<dbReference type="EMBL" id="LJJC01000004">
    <property type="protein sequence ID" value="KQL55562.1"/>
    <property type="molecule type" value="Genomic_DNA"/>
</dbReference>
<evidence type="ECO:0000313" key="1">
    <source>
        <dbReference type="EMBL" id="KQL55562.1"/>
    </source>
</evidence>
<evidence type="ECO:0000313" key="2">
    <source>
        <dbReference type="Proteomes" id="UP000051888"/>
    </source>
</evidence>
<dbReference type="STRING" id="157838.AN964_18230"/>
<dbReference type="RefSeq" id="WP_055741290.1">
    <property type="nucleotide sequence ID" value="NZ_LJJC01000004.1"/>
</dbReference>
<comment type="caution">
    <text evidence="1">The sequence shown here is derived from an EMBL/GenBank/DDBJ whole genome shotgun (WGS) entry which is preliminary data.</text>
</comment>
<dbReference type="Pfam" id="PF14106">
    <property type="entry name" value="DUF4279"/>
    <property type="match status" value="1"/>
</dbReference>
<organism evidence="1 2">
    <name type="scientific">Heyndrickxia shackletonii</name>
    <dbReference type="NCBI Taxonomy" id="157838"/>
    <lineage>
        <taxon>Bacteria</taxon>
        <taxon>Bacillati</taxon>
        <taxon>Bacillota</taxon>
        <taxon>Bacilli</taxon>
        <taxon>Bacillales</taxon>
        <taxon>Bacillaceae</taxon>
        <taxon>Heyndrickxia</taxon>
    </lineage>
</organism>
<dbReference type="PATRIC" id="fig|157838.3.peg.4044"/>
<evidence type="ECO:0008006" key="3">
    <source>
        <dbReference type="Google" id="ProtNLM"/>
    </source>
</evidence>
<dbReference type="AlphaFoldDB" id="A0A0Q3X0H1"/>
<reference evidence="1 2" key="1">
    <citation type="submission" date="2015-09" db="EMBL/GenBank/DDBJ databases">
        <title>Genome sequencing project for genomic taxonomy and phylogenomics of Bacillus-like bacteria.</title>
        <authorList>
            <person name="Liu B."/>
            <person name="Wang J."/>
            <person name="Zhu Y."/>
            <person name="Liu G."/>
            <person name="Chen Q."/>
            <person name="Chen Z."/>
            <person name="Lan J."/>
            <person name="Che J."/>
            <person name="Ge C."/>
            <person name="Shi H."/>
            <person name="Pan Z."/>
            <person name="Liu X."/>
        </authorList>
    </citation>
    <scope>NUCLEOTIDE SEQUENCE [LARGE SCALE GENOMIC DNA]</scope>
    <source>
        <strain evidence="1 2">LMG 18435</strain>
    </source>
</reference>
<dbReference type="Proteomes" id="UP000051888">
    <property type="component" value="Unassembled WGS sequence"/>
</dbReference>
<sequence>MDKTKVKAYFSAVGDEFPVVAVTKALGIEPTNTYKKGDAIERPDNPNLVSTKIRYRKETDWTLSTGYQESYDINNQLNVILKSLEGKTEQLKHLKEKYGLEFLFMVVIQVENNESPAMYLQKVIIDFASSIQAEIHFDLYIFS</sequence>